<evidence type="ECO:0000256" key="4">
    <source>
        <dbReference type="ARBA" id="ARBA00022741"/>
    </source>
</evidence>
<evidence type="ECO:0000256" key="3">
    <source>
        <dbReference type="ARBA" id="ARBA00022448"/>
    </source>
</evidence>
<dbReference type="GeneID" id="16070832"/>
<dbReference type="SMART" id="SM00176">
    <property type="entry name" value="RAN"/>
    <property type="match status" value="1"/>
</dbReference>
<dbReference type="RefSeq" id="XP_004990278.1">
    <property type="nucleotide sequence ID" value="XM_004990221.1"/>
</dbReference>
<evidence type="ECO:0000256" key="2">
    <source>
        <dbReference type="ARBA" id="ARBA00014900"/>
    </source>
</evidence>
<dbReference type="PANTHER" id="PTHR47978">
    <property type="match status" value="1"/>
</dbReference>
<dbReference type="InterPro" id="IPR001806">
    <property type="entry name" value="Small_GTPase"/>
</dbReference>
<keyword evidence="6" id="KW-0342">GTP-binding</keyword>
<proteinExistence type="inferred from homology"/>
<evidence type="ECO:0000313" key="11">
    <source>
        <dbReference type="EMBL" id="EGD77802.1"/>
    </source>
</evidence>
<dbReference type="GO" id="GO:0015031">
    <property type="term" value="P:protein transport"/>
    <property type="evidence" value="ECO:0007669"/>
    <property type="project" value="UniProtKB-KW"/>
</dbReference>
<evidence type="ECO:0000256" key="8">
    <source>
        <dbReference type="ARBA" id="ARBA00023288"/>
    </source>
</evidence>
<dbReference type="PRINTS" id="PR00449">
    <property type="entry name" value="RASTRNSFRMNG"/>
</dbReference>
<comment type="subcellular location">
    <subcellularLocation>
        <location evidence="10">Endomembrane system</location>
        <topology evidence="10">Lipid-anchor</topology>
    </subcellularLocation>
</comment>
<evidence type="ECO:0000256" key="5">
    <source>
        <dbReference type="ARBA" id="ARBA00022927"/>
    </source>
</evidence>
<evidence type="ECO:0000313" key="12">
    <source>
        <dbReference type="Proteomes" id="UP000007799"/>
    </source>
</evidence>
<evidence type="ECO:0000256" key="6">
    <source>
        <dbReference type="ARBA" id="ARBA00023134"/>
    </source>
</evidence>
<dbReference type="KEGG" id="sre:PTSG_08892"/>
<dbReference type="AlphaFoldDB" id="F2UL03"/>
<dbReference type="FunCoup" id="F2UL03">
    <property type="interactions" value="1101"/>
</dbReference>
<evidence type="ECO:0000256" key="9">
    <source>
        <dbReference type="ARBA" id="ARBA00023289"/>
    </source>
</evidence>
<dbReference type="SUPFAM" id="SSF52540">
    <property type="entry name" value="P-loop containing nucleoside triphosphate hydrolases"/>
    <property type="match status" value="1"/>
</dbReference>
<comment type="similarity">
    <text evidence="1">Belongs to the small GTPase superfamily. Rab family.</text>
</comment>
<name>F2UL03_SALR5</name>
<organism evidence="12">
    <name type="scientific">Salpingoeca rosetta (strain ATCC 50818 / BSB-021)</name>
    <dbReference type="NCBI Taxonomy" id="946362"/>
    <lineage>
        <taxon>Eukaryota</taxon>
        <taxon>Choanoflagellata</taxon>
        <taxon>Craspedida</taxon>
        <taxon>Salpingoecidae</taxon>
        <taxon>Salpingoeca</taxon>
    </lineage>
</organism>
<keyword evidence="7" id="KW-0472">Membrane</keyword>
<evidence type="ECO:0000256" key="1">
    <source>
        <dbReference type="ARBA" id="ARBA00006270"/>
    </source>
</evidence>
<dbReference type="SMART" id="SM00174">
    <property type="entry name" value="RHO"/>
    <property type="match status" value="1"/>
</dbReference>
<dbReference type="GO" id="GO:0005525">
    <property type="term" value="F:GTP binding"/>
    <property type="evidence" value="ECO:0007669"/>
    <property type="project" value="UniProtKB-KW"/>
</dbReference>
<dbReference type="PROSITE" id="PS51419">
    <property type="entry name" value="RAB"/>
    <property type="match status" value="1"/>
</dbReference>
<dbReference type="STRING" id="946362.F2UL03"/>
<dbReference type="eggNOG" id="KOG0088">
    <property type="taxonomic scope" value="Eukaryota"/>
</dbReference>
<dbReference type="GO" id="GO:0003924">
    <property type="term" value="F:GTPase activity"/>
    <property type="evidence" value="ECO:0007669"/>
    <property type="project" value="InterPro"/>
</dbReference>
<keyword evidence="9" id="KW-0636">Prenylation</keyword>
<dbReference type="CDD" id="cd04123">
    <property type="entry name" value="Rab21"/>
    <property type="match status" value="1"/>
</dbReference>
<keyword evidence="8" id="KW-0449">Lipoprotein</keyword>
<accession>F2UL03</accession>
<dbReference type="FunFam" id="3.40.50.300:FF:000550">
    <property type="entry name" value="ras-related protein Rab-21"/>
    <property type="match status" value="1"/>
</dbReference>
<sequence>MASQFKIVLLGEGCVGKTSIVLRYCQQTFNENHVSTLQASFLKKKINLNQQRVELAIWDTAGQEKFHALGPIYYRNSHGAVLVYDITDQDSFQKVKNWVRELKKMLGSNIALTICGNKSDLERQRTVDQAEAEAYAASVGAKHFQTSARLNRGIDEMFLDLAKRLVQQGAKAPKAQSRVSVLVEDDDVQPDSKGGCC</sequence>
<keyword evidence="3" id="KW-0813">Transport</keyword>
<dbReference type="Pfam" id="PF00071">
    <property type="entry name" value="Ras"/>
    <property type="match status" value="1"/>
</dbReference>
<keyword evidence="4" id="KW-0547">Nucleotide-binding</keyword>
<dbReference type="PROSITE" id="PS51421">
    <property type="entry name" value="RAS"/>
    <property type="match status" value="1"/>
</dbReference>
<dbReference type="InParanoid" id="F2UL03"/>
<keyword evidence="12" id="KW-1185">Reference proteome</keyword>
<dbReference type="OrthoDB" id="63533at2759"/>
<dbReference type="InterPro" id="IPR005225">
    <property type="entry name" value="Small_GTP-bd"/>
</dbReference>
<evidence type="ECO:0000256" key="7">
    <source>
        <dbReference type="ARBA" id="ARBA00023136"/>
    </source>
</evidence>
<dbReference type="SMART" id="SM00175">
    <property type="entry name" value="RAB"/>
    <property type="match status" value="1"/>
</dbReference>
<dbReference type="SMART" id="SM00173">
    <property type="entry name" value="RAS"/>
    <property type="match status" value="1"/>
</dbReference>
<dbReference type="NCBIfam" id="TIGR00231">
    <property type="entry name" value="small_GTP"/>
    <property type="match status" value="1"/>
</dbReference>
<reference evidence="11" key="1">
    <citation type="submission" date="2009-08" db="EMBL/GenBank/DDBJ databases">
        <title>Annotation of Salpingoeca rosetta.</title>
        <authorList>
            <consortium name="The Broad Institute Genome Sequencing Platform"/>
            <person name="Russ C."/>
            <person name="Cuomo C."/>
            <person name="Burger G."/>
            <person name="Gray M.W."/>
            <person name="Holland P.W.H."/>
            <person name="King N."/>
            <person name="Lang F.B.F."/>
            <person name="Roger A.J."/>
            <person name="Ruiz-Trillo I."/>
            <person name="Young S.K."/>
            <person name="Zeng Q."/>
            <person name="Gargeya S."/>
            <person name="Alvarado L."/>
            <person name="Berlin A."/>
            <person name="Chapman S.B."/>
            <person name="Chen Z."/>
            <person name="Freedman E."/>
            <person name="Gellesch M."/>
            <person name="Goldberg J."/>
            <person name="Griggs A."/>
            <person name="Gujja S."/>
            <person name="Heilman E."/>
            <person name="Heiman D."/>
            <person name="Howarth C."/>
            <person name="Mehta T."/>
            <person name="Neiman D."/>
            <person name="Pearson M."/>
            <person name="Roberts A."/>
            <person name="Saif S."/>
            <person name="Shea T."/>
            <person name="Shenoy N."/>
            <person name="Sisk P."/>
            <person name="Stolte C."/>
            <person name="Sykes S."/>
            <person name="White J."/>
            <person name="Yandava C."/>
            <person name="Haas B."/>
            <person name="Nusbaum C."/>
            <person name="Birren B."/>
        </authorList>
    </citation>
    <scope>NUCLEOTIDE SEQUENCE [LARGE SCALE GENOMIC DNA]</scope>
    <source>
        <strain evidence="11">ATCC 50818</strain>
    </source>
</reference>
<dbReference type="PROSITE" id="PS51417">
    <property type="entry name" value="ARF"/>
    <property type="match status" value="1"/>
</dbReference>
<dbReference type="GO" id="GO:0032482">
    <property type="term" value="P:Rab protein signal transduction"/>
    <property type="evidence" value="ECO:0007669"/>
    <property type="project" value="InterPro"/>
</dbReference>
<dbReference type="Proteomes" id="UP000007799">
    <property type="component" value="Unassembled WGS sequence"/>
</dbReference>
<protein>
    <recommendedName>
        <fullName evidence="2">Ras-related protein Rab-21</fullName>
    </recommendedName>
</protein>
<gene>
    <name evidence="11" type="ORF">PTSG_08892</name>
</gene>
<dbReference type="PROSITE" id="PS51420">
    <property type="entry name" value="RHO"/>
    <property type="match status" value="1"/>
</dbReference>
<dbReference type="Gene3D" id="3.40.50.300">
    <property type="entry name" value="P-loop containing nucleotide triphosphate hydrolases"/>
    <property type="match status" value="1"/>
</dbReference>
<dbReference type="GO" id="GO:0012505">
    <property type="term" value="C:endomembrane system"/>
    <property type="evidence" value="ECO:0007669"/>
    <property type="project" value="UniProtKB-SubCell"/>
</dbReference>
<dbReference type="OMA" id="NDEQHRN"/>
<evidence type="ECO:0000256" key="10">
    <source>
        <dbReference type="ARBA" id="ARBA00037868"/>
    </source>
</evidence>
<dbReference type="InterPro" id="IPR027417">
    <property type="entry name" value="P-loop_NTPase"/>
</dbReference>
<dbReference type="InterPro" id="IPR041833">
    <property type="entry name" value="Rab21"/>
</dbReference>
<keyword evidence="5" id="KW-0653">Protein transport</keyword>
<dbReference type="EMBL" id="GL832979">
    <property type="protein sequence ID" value="EGD77802.1"/>
    <property type="molecule type" value="Genomic_DNA"/>
</dbReference>